<feature type="domain" description="N-acetyltransferase" evidence="3">
    <location>
        <begin position="1"/>
        <end position="140"/>
    </location>
</feature>
<name>A0ABP9N3A1_9GAMM</name>
<organism evidence="4 5">
    <name type="scientific">Orbus sasakiae</name>
    <dbReference type="NCBI Taxonomy" id="1078475"/>
    <lineage>
        <taxon>Bacteria</taxon>
        <taxon>Pseudomonadati</taxon>
        <taxon>Pseudomonadota</taxon>
        <taxon>Gammaproteobacteria</taxon>
        <taxon>Orbales</taxon>
        <taxon>Orbaceae</taxon>
        <taxon>Orbus</taxon>
    </lineage>
</organism>
<dbReference type="InterPro" id="IPR000182">
    <property type="entry name" value="GNAT_dom"/>
</dbReference>
<protein>
    <submittedName>
        <fullName evidence="4">N-acetyltransferase</fullName>
    </submittedName>
</protein>
<dbReference type="PROSITE" id="PS51186">
    <property type="entry name" value="GNAT"/>
    <property type="match status" value="1"/>
</dbReference>
<dbReference type="InterPro" id="IPR016181">
    <property type="entry name" value="Acyl_CoA_acyltransferase"/>
</dbReference>
<keyword evidence="1" id="KW-0808">Transferase</keyword>
<dbReference type="CDD" id="cd04301">
    <property type="entry name" value="NAT_SF"/>
    <property type="match status" value="1"/>
</dbReference>
<dbReference type="PANTHER" id="PTHR43800:SF1">
    <property type="entry name" value="PEPTIDYL-LYSINE N-ACETYLTRANSFERASE YJAB"/>
    <property type="match status" value="1"/>
</dbReference>
<gene>
    <name evidence="4" type="ORF">GCM10023211_10690</name>
</gene>
<dbReference type="EMBL" id="BAABHY010000001">
    <property type="protein sequence ID" value="GAA5108414.1"/>
    <property type="molecule type" value="Genomic_DNA"/>
</dbReference>
<evidence type="ECO:0000313" key="5">
    <source>
        <dbReference type="Proteomes" id="UP001500171"/>
    </source>
</evidence>
<dbReference type="Pfam" id="PF13508">
    <property type="entry name" value="Acetyltransf_7"/>
    <property type="match status" value="1"/>
</dbReference>
<comment type="caution">
    <text evidence="4">The sequence shown here is derived from an EMBL/GenBank/DDBJ whole genome shotgun (WGS) entry which is preliminary data.</text>
</comment>
<keyword evidence="2" id="KW-0012">Acyltransferase</keyword>
<proteinExistence type="predicted"/>
<evidence type="ECO:0000256" key="1">
    <source>
        <dbReference type="ARBA" id="ARBA00022679"/>
    </source>
</evidence>
<dbReference type="SUPFAM" id="SSF55729">
    <property type="entry name" value="Acyl-CoA N-acyltransferases (Nat)"/>
    <property type="match status" value="1"/>
</dbReference>
<accession>A0ABP9N3A1</accession>
<evidence type="ECO:0000259" key="3">
    <source>
        <dbReference type="PROSITE" id="PS51186"/>
    </source>
</evidence>
<sequence>MIREYQARDLDNIMSIWLDGNKQAHNFIDESYFINNYDLVKSILPMSTIFVQDIDGVQGFIGLTDNYIAGLFVAKDHQRQGSGQALVVKAKQLHNELYVHVYKKNHSAQSFYLSQGFEIVSESINEDTHEAEYLMCCRVEHNVKIGKCAL</sequence>
<keyword evidence="5" id="KW-1185">Reference proteome</keyword>
<dbReference type="Proteomes" id="UP001500171">
    <property type="component" value="Unassembled WGS sequence"/>
</dbReference>
<reference evidence="5" key="1">
    <citation type="journal article" date="2019" name="Int. J. Syst. Evol. Microbiol.">
        <title>The Global Catalogue of Microorganisms (GCM) 10K type strain sequencing project: providing services to taxonomists for standard genome sequencing and annotation.</title>
        <authorList>
            <consortium name="The Broad Institute Genomics Platform"/>
            <consortium name="The Broad Institute Genome Sequencing Center for Infectious Disease"/>
            <person name="Wu L."/>
            <person name="Ma J."/>
        </authorList>
    </citation>
    <scope>NUCLEOTIDE SEQUENCE [LARGE SCALE GENOMIC DNA]</scope>
    <source>
        <strain evidence="5">JCM 18050</strain>
    </source>
</reference>
<dbReference type="Gene3D" id="3.40.630.30">
    <property type="match status" value="1"/>
</dbReference>
<dbReference type="RefSeq" id="WP_345489592.1">
    <property type="nucleotide sequence ID" value="NZ_BAABHY010000001.1"/>
</dbReference>
<evidence type="ECO:0000256" key="2">
    <source>
        <dbReference type="ARBA" id="ARBA00023315"/>
    </source>
</evidence>
<evidence type="ECO:0000313" key="4">
    <source>
        <dbReference type="EMBL" id="GAA5108414.1"/>
    </source>
</evidence>
<dbReference type="PANTHER" id="PTHR43800">
    <property type="entry name" value="PEPTIDYL-LYSINE N-ACETYLTRANSFERASE YJAB"/>
    <property type="match status" value="1"/>
</dbReference>